<evidence type="ECO:0000313" key="3">
    <source>
        <dbReference type="Proteomes" id="UP000037460"/>
    </source>
</evidence>
<evidence type="ECO:0000256" key="1">
    <source>
        <dbReference type="SAM" id="MobiDB-lite"/>
    </source>
</evidence>
<dbReference type="AlphaFoldDB" id="A0A0M0JT52"/>
<name>A0A0M0JT52_9EUKA</name>
<proteinExistence type="predicted"/>
<gene>
    <name evidence="2" type="ORF">Ctob_013619</name>
</gene>
<evidence type="ECO:0000313" key="2">
    <source>
        <dbReference type="EMBL" id="KOO29368.1"/>
    </source>
</evidence>
<feature type="region of interest" description="Disordered" evidence="1">
    <location>
        <begin position="600"/>
        <end position="627"/>
    </location>
</feature>
<organism evidence="2 3">
    <name type="scientific">Chrysochromulina tobinii</name>
    <dbReference type="NCBI Taxonomy" id="1460289"/>
    <lineage>
        <taxon>Eukaryota</taxon>
        <taxon>Haptista</taxon>
        <taxon>Haptophyta</taxon>
        <taxon>Prymnesiophyceae</taxon>
        <taxon>Prymnesiales</taxon>
        <taxon>Chrysochromulinaceae</taxon>
        <taxon>Chrysochromulina</taxon>
    </lineage>
</organism>
<comment type="caution">
    <text evidence="2">The sequence shown here is derived from an EMBL/GenBank/DDBJ whole genome shotgun (WGS) entry which is preliminary data.</text>
</comment>
<protein>
    <submittedName>
        <fullName evidence="2">Uncharacterized protein</fullName>
    </submittedName>
</protein>
<dbReference type="EMBL" id="JWZX01002427">
    <property type="protein sequence ID" value="KOO29368.1"/>
    <property type="molecule type" value="Genomic_DNA"/>
</dbReference>
<sequence length="627" mass="69105">MCTYGPLSRAYLRNLAFVPEKIPEKIPSGPNIPGFIAARGGHKTVRRGRRGSGLKTAVLASLLGCGMAMPARDGYSAQQASVPYPRAILYDGLPAQYLPLMDELMGNRLAVKSMGKVDIAFEKYWKPLTVEFGWPEIILTDDPERAGKLATFVLRMLENKKLVADSIQTYVWGLRWKMKLEHQADPVFGVMHWHDFMVSVRVRAHVPHEPRRALPMRLILAMLATVDMDVFWEVQFAFFLIILLGTFSRSECPCPKTFTGKDRWNPDKHWMVRDIAIQLVAGAYVLAIRFKAIKQDRRIERPEARGDHRLEVARGGAAKGGNDFSYIGDAPGHELSPFKWYAALMRFYTGPRDADSPFFMAKDRTRPYTYSAAQKDLKVMLARVSPEDTDFGYHGVRVEGWNRASADNADLAEAHGGWKPGNASRYSRFNLGDVFNIFPKMVQAPEPVVPVVACWATAPPEGSDGRFIGKEDFRVTRDGLRLRIQGNPNEDPQSLVAGLDEVVTLPIDAAFEGMSAEYTKTFALSIRIPRSREVQELLAQLSVEEREAIEARLADPPIEPLLRELPAAADAPVHETATGASAVASAPLAAACASLAGADDAPANAAADEPPQLPAEVSAVRAAEADA</sequence>
<accession>A0A0M0JT52</accession>
<reference evidence="3" key="1">
    <citation type="journal article" date="2015" name="PLoS Genet.">
        <title>Genome Sequence and Transcriptome Analyses of Chrysochromulina tobin: Metabolic Tools for Enhanced Algal Fitness in the Prominent Order Prymnesiales (Haptophyceae).</title>
        <authorList>
            <person name="Hovde B.T."/>
            <person name="Deodato C.R."/>
            <person name="Hunsperger H.M."/>
            <person name="Ryken S.A."/>
            <person name="Yost W."/>
            <person name="Jha R.K."/>
            <person name="Patterson J."/>
            <person name="Monnat R.J. Jr."/>
            <person name="Barlow S.B."/>
            <person name="Starkenburg S.R."/>
            <person name="Cattolico R.A."/>
        </authorList>
    </citation>
    <scope>NUCLEOTIDE SEQUENCE</scope>
    <source>
        <strain evidence="3">CCMP291</strain>
    </source>
</reference>
<keyword evidence="3" id="KW-1185">Reference proteome</keyword>
<dbReference type="Proteomes" id="UP000037460">
    <property type="component" value="Unassembled WGS sequence"/>
</dbReference>